<dbReference type="AlphaFoldDB" id="A0A242NFZ2"/>
<dbReference type="Proteomes" id="UP000194800">
    <property type="component" value="Unassembled WGS sequence"/>
</dbReference>
<comment type="caution">
    <text evidence="1">The sequence shown here is derived from an EMBL/GenBank/DDBJ whole genome shotgun (WGS) entry which is preliminary data.</text>
</comment>
<protein>
    <submittedName>
        <fullName evidence="1">Uncharacterized protein</fullName>
    </submittedName>
</protein>
<organism evidence="1 4">
    <name type="scientific">Gilliamella apicola</name>
    <dbReference type="NCBI Taxonomy" id="1196095"/>
    <lineage>
        <taxon>Bacteria</taxon>
        <taxon>Pseudomonadati</taxon>
        <taxon>Pseudomonadota</taxon>
        <taxon>Gammaproteobacteria</taxon>
        <taxon>Orbales</taxon>
        <taxon>Orbaceae</taxon>
        <taxon>Gilliamella</taxon>
    </lineage>
</organism>
<dbReference type="EMBL" id="NARP01000024">
    <property type="protein sequence ID" value="OTP98848.1"/>
    <property type="molecule type" value="Genomic_DNA"/>
</dbReference>
<proteinExistence type="predicted"/>
<evidence type="ECO:0000313" key="1">
    <source>
        <dbReference type="EMBL" id="OTP98848.1"/>
    </source>
</evidence>
<evidence type="ECO:0000313" key="3">
    <source>
        <dbReference type="Proteomes" id="UP000194800"/>
    </source>
</evidence>
<reference evidence="3 4" key="1">
    <citation type="submission" date="2017-03" db="EMBL/GenBank/DDBJ databases">
        <title>Comparative genomics of honeybee gut symbionts reveal geographically distinct and subgroup specific antibiotic resistance.</title>
        <authorList>
            <person name="Ludvigsen J."/>
            <person name="Porcellato D."/>
            <person name="Labee-Lund T.M."/>
            <person name="Amdam G.V."/>
            <person name="Rudi K."/>
        </authorList>
    </citation>
    <scope>NUCLEOTIDE SEQUENCE [LARGE SCALE GENOMIC DNA]</scope>
    <source>
        <strain evidence="1 4">A-7-12</strain>
        <strain evidence="2 3">A-9-12</strain>
    </source>
</reference>
<sequence>MKCKAIGCCTHAYSSTGYCHRHLYLVKANRIVNKAGSIICNKKGCKNITETGNRYCTIHNWFNK</sequence>
<dbReference type="EMBL" id="NART01000016">
    <property type="protein sequence ID" value="OTQ10541.1"/>
    <property type="molecule type" value="Genomic_DNA"/>
</dbReference>
<keyword evidence="3" id="KW-1185">Reference proteome</keyword>
<accession>A0A242NFZ2</accession>
<evidence type="ECO:0000313" key="4">
    <source>
        <dbReference type="Proteomes" id="UP000194977"/>
    </source>
</evidence>
<evidence type="ECO:0000313" key="2">
    <source>
        <dbReference type="EMBL" id="OTQ10541.1"/>
    </source>
</evidence>
<gene>
    <name evidence="2" type="ORF">B6C91_05155</name>
    <name evidence="1" type="ORF">B6D08_09435</name>
</gene>
<dbReference type="Proteomes" id="UP000194977">
    <property type="component" value="Unassembled WGS sequence"/>
</dbReference>
<name>A0A242NFZ2_9GAMM</name>